<dbReference type="GO" id="GO:0030154">
    <property type="term" value="P:cell differentiation"/>
    <property type="evidence" value="ECO:0007669"/>
    <property type="project" value="UniProtKB-KW"/>
</dbReference>
<evidence type="ECO:0000256" key="4">
    <source>
        <dbReference type="ARBA" id="ARBA00004632"/>
    </source>
</evidence>
<protein>
    <recommendedName>
        <fullName evidence="18">Calcineurin B homologous protein 3</fullName>
    </recommendedName>
    <alternativeName>
        <fullName evidence="19">Tescalcin</fullName>
    </alternativeName>
</protein>
<keyword evidence="14" id="KW-0539">Nucleus</keyword>
<keyword evidence="11" id="KW-0106">Calcium</keyword>
<dbReference type="InterPro" id="IPR052490">
    <property type="entry name" value="CHP3"/>
</dbReference>
<proteinExistence type="inferred from homology"/>
<evidence type="ECO:0000256" key="3">
    <source>
        <dbReference type="ARBA" id="ARBA00004510"/>
    </source>
</evidence>
<dbReference type="GO" id="GO:0004860">
    <property type="term" value="F:protein kinase inhibitor activity"/>
    <property type="evidence" value="ECO:0007669"/>
    <property type="project" value="UniProtKB-KW"/>
</dbReference>
<comment type="similarity">
    <text evidence="17">Belongs to the calcineurin regulatory subunit family. CHP subfamily.</text>
</comment>
<keyword evidence="12" id="KW-0649">Protein kinase inhibitor</keyword>
<feature type="domain" description="EF-hand" evidence="20">
    <location>
        <begin position="112"/>
        <end position="147"/>
    </location>
</feature>
<evidence type="ECO:0000256" key="10">
    <source>
        <dbReference type="ARBA" id="ARBA00022782"/>
    </source>
</evidence>
<evidence type="ECO:0000256" key="14">
    <source>
        <dbReference type="ARBA" id="ARBA00023242"/>
    </source>
</evidence>
<reference evidence="21 22" key="1">
    <citation type="submission" date="2024-06" db="EMBL/GenBank/DDBJ databases">
        <authorList>
            <person name="Pan Q."/>
            <person name="Wen M."/>
            <person name="Jouanno E."/>
            <person name="Zahm M."/>
            <person name="Klopp C."/>
            <person name="Cabau C."/>
            <person name="Louis A."/>
            <person name="Berthelot C."/>
            <person name="Parey E."/>
            <person name="Roest Crollius H."/>
            <person name="Montfort J."/>
            <person name="Robinson-Rechavi M."/>
            <person name="Bouchez O."/>
            <person name="Lampietro C."/>
            <person name="Lopez Roques C."/>
            <person name="Donnadieu C."/>
            <person name="Postlethwait J."/>
            <person name="Bobe J."/>
            <person name="Verreycken H."/>
            <person name="Guiguen Y."/>
        </authorList>
    </citation>
    <scope>NUCLEOTIDE SEQUENCE [LARGE SCALE GENOMIC DNA]</scope>
    <source>
        <strain evidence="21">Up_M1</strain>
        <tissue evidence="21">Testis</tissue>
    </source>
</reference>
<keyword evidence="22" id="KW-1185">Reference proteome</keyword>
<dbReference type="EMBL" id="JAGEUA010000005">
    <property type="protein sequence ID" value="KAL0979053.1"/>
    <property type="molecule type" value="Genomic_DNA"/>
</dbReference>
<keyword evidence="15" id="KW-0966">Cell projection</keyword>
<keyword evidence="8" id="KW-0519">Myristate</keyword>
<evidence type="ECO:0000313" key="21">
    <source>
        <dbReference type="EMBL" id="KAL0979053.1"/>
    </source>
</evidence>
<organism evidence="21 22">
    <name type="scientific">Umbra pygmaea</name>
    <name type="common">Eastern mudminnow</name>
    <dbReference type="NCBI Taxonomy" id="75934"/>
    <lineage>
        <taxon>Eukaryota</taxon>
        <taxon>Metazoa</taxon>
        <taxon>Chordata</taxon>
        <taxon>Craniata</taxon>
        <taxon>Vertebrata</taxon>
        <taxon>Euteleostomi</taxon>
        <taxon>Actinopterygii</taxon>
        <taxon>Neopterygii</taxon>
        <taxon>Teleostei</taxon>
        <taxon>Protacanthopterygii</taxon>
        <taxon>Esociformes</taxon>
        <taxon>Umbridae</taxon>
        <taxon>Umbra</taxon>
    </lineage>
</organism>
<dbReference type="GO" id="GO:0005634">
    <property type="term" value="C:nucleus"/>
    <property type="evidence" value="ECO:0007669"/>
    <property type="project" value="UniProtKB-SubCell"/>
</dbReference>
<evidence type="ECO:0000256" key="19">
    <source>
        <dbReference type="ARBA" id="ARBA00042981"/>
    </source>
</evidence>
<dbReference type="PANTHER" id="PTHR46823">
    <property type="entry name" value="CALCINEURIN B HOMOLOGOUS PROTEIN 3"/>
    <property type="match status" value="1"/>
</dbReference>
<dbReference type="GO" id="GO:0030027">
    <property type="term" value="C:lamellipodium"/>
    <property type="evidence" value="ECO:0007669"/>
    <property type="project" value="UniProtKB-SubCell"/>
</dbReference>
<dbReference type="GO" id="GO:0046872">
    <property type="term" value="F:metal ion binding"/>
    <property type="evidence" value="ECO:0007669"/>
    <property type="project" value="UniProtKB-KW"/>
</dbReference>
<evidence type="ECO:0000256" key="8">
    <source>
        <dbReference type="ARBA" id="ARBA00022707"/>
    </source>
</evidence>
<evidence type="ECO:0000256" key="9">
    <source>
        <dbReference type="ARBA" id="ARBA00022723"/>
    </source>
</evidence>
<keyword evidence="16" id="KW-0449">Lipoprotein</keyword>
<evidence type="ECO:0000256" key="6">
    <source>
        <dbReference type="ARBA" id="ARBA00022475"/>
    </source>
</evidence>
<evidence type="ECO:0000256" key="16">
    <source>
        <dbReference type="ARBA" id="ARBA00023288"/>
    </source>
</evidence>
<evidence type="ECO:0000256" key="1">
    <source>
        <dbReference type="ARBA" id="ARBA00004123"/>
    </source>
</evidence>
<dbReference type="AlphaFoldDB" id="A0ABD0XFL2"/>
<evidence type="ECO:0000313" key="22">
    <source>
        <dbReference type="Proteomes" id="UP001557470"/>
    </source>
</evidence>
<evidence type="ECO:0000259" key="20">
    <source>
        <dbReference type="PROSITE" id="PS50222"/>
    </source>
</evidence>
<dbReference type="Pfam" id="PF13405">
    <property type="entry name" value="EF-hand_6"/>
    <property type="match status" value="1"/>
</dbReference>
<evidence type="ECO:0000256" key="15">
    <source>
        <dbReference type="ARBA" id="ARBA00023273"/>
    </source>
</evidence>
<accession>A0ABD0XFL2</accession>
<evidence type="ECO:0000256" key="7">
    <source>
        <dbReference type="ARBA" id="ARBA00022490"/>
    </source>
</evidence>
<dbReference type="Gene3D" id="1.10.238.10">
    <property type="entry name" value="EF-hand"/>
    <property type="match status" value="1"/>
</dbReference>
<keyword evidence="13" id="KW-0472">Membrane</keyword>
<dbReference type="Proteomes" id="UP001557470">
    <property type="component" value="Unassembled WGS sequence"/>
</dbReference>
<name>A0ABD0XFL2_UMBPY</name>
<dbReference type="PROSITE" id="PS50222">
    <property type="entry name" value="EF_HAND_2"/>
    <property type="match status" value="1"/>
</dbReference>
<evidence type="ECO:0000256" key="5">
    <source>
        <dbReference type="ARBA" id="ARBA00004635"/>
    </source>
</evidence>
<comment type="subcellular location">
    <subcellularLocation>
        <location evidence="3">Cell projection</location>
        <location evidence="3">Lamellipodium</location>
    </subcellularLocation>
    <subcellularLocation>
        <location evidence="4">Cell projection</location>
        <location evidence="4">Ruffle membrane</location>
    </subcellularLocation>
    <subcellularLocation>
        <location evidence="2">Cytoplasm</location>
    </subcellularLocation>
    <subcellularLocation>
        <location evidence="5">Membrane</location>
        <topology evidence="5">Lipid-anchor</topology>
    </subcellularLocation>
    <subcellularLocation>
        <location evidence="1">Nucleus</location>
    </subcellularLocation>
</comment>
<dbReference type="InterPro" id="IPR018247">
    <property type="entry name" value="EF_Hand_1_Ca_BS"/>
</dbReference>
<dbReference type="GO" id="GO:0032587">
    <property type="term" value="C:ruffle membrane"/>
    <property type="evidence" value="ECO:0007669"/>
    <property type="project" value="UniProtKB-SubCell"/>
</dbReference>
<evidence type="ECO:0000256" key="18">
    <source>
        <dbReference type="ARBA" id="ARBA00041032"/>
    </source>
</evidence>
<evidence type="ECO:0000256" key="2">
    <source>
        <dbReference type="ARBA" id="ARBA00004496"/>
    </source>
</evidence>
<dbReference type="SUPFAM" id="SSF47473">
    <property type="entry name" value="EF-hand"/>
    <property type="match status" value="1"/>
</dbReference>
<comment type="caution">
    <text evidence="21">The sequence shown here is derived from an EMBL/GenBank/DDBJ whole genome shotgun (WGS) entry which is preliminary data.</text>
</comment>
<keyword evidence="6" id="KW-1003">Cell membrane</keyword>
<keyword evidence="9" id="KW-0479">Metal-binding</keyword>
<dbReference type="InterPro" id="IPR002048">
    <property type="entry name" value="EF_hand_dom"/>
</dbReference>
<gene>
    <name evidence="21" type="ORF">UPYG_G00179870</name>
</gene>
<sequence length="218" mass="25201">MGTSYSARTEHEFQDLSERTRFSIDQISNLNKRFKQLSNNKETLSREDLASLPDLDNNPIRLQIINAFFDKRNLGHNEVGIVQEICFEEFLMVLSHFQPTRTGTTEDNNEKLRQEKLRFLFNMHDTDGNGIITLDEYRQAVEELLSKAGTIEPETVKAIADAAMLEVASTTRGKMEPDEFYEGITFEHFLQMLKTLDIETTMHVRFLNLDTVNMRCGK</sequence>
<keyword evidence="10" id="KW-0221">Differentiation</keyword>
<evidence type="ECO:0000256" key="17">
    <source>
        <dbReference type="ARBA" id="ARBA00038164"/>
    </source>
</evidence>
<evidence type="ECO:0000256" key="13">
    <source>
        <dbReference type="ARBA" id="ARBA00023136"/>
    </source>
</evidence>
<dbReference type="PROSITE" id="PS00018">
    <property type="entry name" value="EF_HAND_1"/>
    <property type="match status" value="1"/>
</dbReference>
<evidence type="ECO:0000256" key="11">
    <source>
        <dbReference type="ARBA" id="ARBA00022837"/>
    </source>
</evidence>
<evidence type="ECO:0000256" key="12">
    <source>
        <dbReference type="ARBA" id="ARBA00023013"/>
    </source>
</evidence>
<dbReference type="SMART" id="SM00054">
    <property type="entry name" value="EFh"/>
    <property type="match status" value="1"/>
</dbReference>
<keyword evidence="7" id="KW-0963">Cytoplasm</keyword>
<dbReference type="GO" id="GO:0005737">
    <property type="term" value="C:cytoplasm"/>
    <property type="evidence" value="ECO:0007669"/>
    <property type="project" value="UniProtKB-SubCell"/>
</dbReference>
<dbReference type="InterPro" id="IPR011992">
    <property type="entry name" value="EF-hand-dom_pair"/>
</dbReference>
<dbReference type="CDD" id="cd00051">
    <property type="entry name" value="EFh"/>
    <property type="match status" value="1"/>
</dbReference>